<name>A0ABN8HMY2_9NEOP</name>
<organism evidence="1 2">
    <name type="scientific">Iphiclides podalirius</name>
    <name type="common">scarce swallowtail</name>
    <dbReference type="NCBI Taxonomy" id="110791"/>
    <lineage>
        <taxon>Eukaryota</taxon>
        <taxon>Metazoa</taxon>
        <taxon>Ecdysozoa</taxon>
        <taxon>Arthropoda</taxon>
        <taxon>Hexapoda</taxon>
        <taxon>Insecta</taxon>
        <taxon>Pterygota</taxon>
        <taxon>Neoptera</taxon>
        <taxon>Endopterygota</taxon>
        <taxon>Lepidoptera</taxon>
        <taxon>Glossata</taxon>
        <taxon>Ditrysia</taxon>
        <taxon>Papilionoidea</taxon>
        <taxon>Papilionidae</taxon>
        <taxon>Papilioninae</taxon>
        <taxon>Iphiclides</taxon>
    </lineage>
</organism>
<sequence>MRAKPWVTTEIETRTDKPAGAFCAREQFEEHTLLPKHGNSCRLTPVQLARVFSTVQLALPALLYKIFAVDLARRAIAQAPRTGCAVRPSLSSMLAVPEEDKLTQLNNNRTEIETMTKKSEEAFSAPEHFEYHALRAQARQLLSTNAGPATPRFLECAALVHVVSDSDQQHHARILLDKGSASNFIVQDL</sequence>
<evidence type="ECO:0000313" key="2">
    <source>
        <dbReference type="Proteomes" id="UP000837857"/>
    </source>
</evidence>
<keyword evidence="2" id="KW-1185">Reference proteome</keyword>
<proteinExistence type="predicted"/>
<accession>A0ABN8HMY2</accession>
<dbReference type="EMBL" id="OW152813">
    <property type="protein sequence ID" value="CAH2034602.1"/>
    <property type="molecule type" value="Genomic_DNA"/>
</dbReference>
<evidence type="ECO:0000313" key="1">
    <source>
        <dbReference type="EMBL" id="CAH2034602.1"/>
    </source>
</evidence>
<protein>
    <submittedName>
        <fullName evidence="1">Uncharacterized protein</fullName>
    </submittedName>
</protein>
<gene>
    <name evidence="1" type="ORF">IPOD504_LOCUS206</name>
</gene>
<reference evidence="1" key="1">
    <citation type="submission" date="2022-03" db="EMBL/GenBank/DDBJ databases">
        <authorList>
            <person name="Martin H S."/>
        </authorList>
    </citation>
    <scope>NUCLEOTIDE SEQUENCE</scope>
</reference>
<feature type="non-terminal residue" evidence="1">
    <location>
        <position position="1"/>
    </location>
</feature>
<dbReference type="Proteomes" id="UP000837857">
    <property type="component" value="Chromosome 1"/>
</dbReference>